<dbReference type="Pfam" id="PF01329">
    <property type="entry name" value="Pterin_4a"/>
    <property type="match status" value="1"/>
</dbReference>
<dbReference type="GeneID" id="28898138"/>
<dbReference type="EMBL" id="KV407461">
    <property type="protein sequence ID" value="KZF21254.1"/>
    <property type="molecule type" value="Genomic_DNA"/>
</dbReference>
<evidence type="ECO:0000256" key="2">
    <source>
        <dbReference type="ARBA" id="ARBA00006472"/>
    </source>
</evidence>
<dbReference type="EC" id="4.2.1.96" evidence="3"/>
<evidence type="ECO:0000256" key="6">
    <source>
        <dbReference type="SAM" id="MobiDB-lite"/>
    </source>
</evidence>
<proteinExistence type="inferred from homology"/>
<dbReference type="InParanoid" id="A0A165FQE0"/>
<evidence type="ECO:0000313" key="7">
    <source>
        <dbReference type="EMBL" id="KZF21254.1"/>
    </source>
</evidence>
<comment type="similarity">
    <text evidence="2">Belongs to the pterin-4-alpha-carbinolamine dehydratase family.</text>
</comment>
<gene>
    <name evidence="7" type="ORF">L228DRAFT_249042</name>
</gene>
<feature type="region of interest" description="Disordered" evidence="6">
    <location>
        <begin position="219"/>
        <end position="238"/>
    </location>
</feature>
<dbReference type="OrthoDB" id="277398at2759"/>
<evidence type="ECO:0000256" key="3">
    <source>
        <dbReference type="ARBA" id="ARBA00013252"/>
    </source>
</evidence>
<protein>
    <recommendedName>
        <fullName evidence="3">4a-hydroxytetrahydrobiopterin dehydratase</fullName>
        <ecNumber evidence="3">4.2.1.96</ecNumber>
    </recommendedName>
    <alternativeName>
        <fullName evidence="5">4-alpha-hydroxy-tetrahydropterin dehydratase</fullName>
    </alternativeName>
</protein>
<accession>A0A165FQE0</accession>
<evidence type="ECO:0000256" key="5">
    <source>
        <dbReference type="ARBA" id="ARBA00030497"/>
    </source>
</evidence>
<reference evidence="7 8" key="1">
    <citation type="journal article" date="2016" name="Fungal Biol.">
        <title>The genome of Xylona heveae provides a window into fungal endophytism.</title>
        <authorList>
            <person name="Gazis R."/>
            <person name="Kuo A."/>
            <person name="Riley R."/>
            <person name="LaButti K."/>
            <person name="Lipzen A."/>
            <person name="Lin J."/>
            <person name="Amirebrahimi M."/>
            <person name="Hesse C.N."/>
            <person name="Spatafora J.W."/>
            <person name="Henrissat B."/>
            <person name="Hainaut M."/>
            <person name="Grigoriev I.V."/>
            <person name="Hibbett D.S."/>
        </authorList>
    </citation>
    <scope>NUCLEOTIDE SEQUENCE [LARGE SCALE GENOMIC DNA]</scope>
    <source>
        <strain evidence="7 8">TC161</strain>
    </source>
</reference>
<organism evidence="7 8">
    <name type="scientific">Xylona heveae (strain CBS 132557 / TC161)</name>
    <dbReference type="NCBI Taxonomy" id="1328760"/>
    <lineage>
        <taxon>Eukaryota</taxon>
        <taxon>Fungi</taxon>
        <taxon>Dikarya</taxon>
        <taxon>Ascomycota</taxon>
        <taxon>Pezizomycotina</taxon>
        <taxon>Xylonomycetes</taxon>
        <taxon>Xylonales</taxon>
        <taxon>Xylonaceae</taxon>
        <taxon>Xylona</taxon>
    </lineage>
</organism>
<dbReference type="AlphaFoldDB" id="A0A165FQE0"/>
<name>A0A165FQE0_XYLHT</name>
<evidence type="ECO:0000256" key="4">
    <source>
        <dbReference type="ARBA" id="ARBA00023239"/>
    </source>
</evidence>
<comment type="catalytic activity">
    <reaction evidence="1">
        <text>(4aS,6R)-4a-hydroxy-L-erythro-5,6,7,8-tetrahydrobiopterin = (6R)-L-erythro-6,7-dihydrobiopterin + H2O</text>
        <dbReference type="Rhea" id="RHEA:11920"/>
        <dbReference type="ChEBI" id="CHEBI:15377"/>
        <dbReference type="ChEBI" id="CHEBI:15642"/>
        <dbReference type="ChEBI" id="CHEBI:43120"/>
        <dbReference type="EC" id="4.2.1.96"/>
    </reaction>
</comment>
<keyword evidence="4" id="KW-0456">Lyase</keyword>
<dbReference type="Proteomes" id="UP000076632">
    <property type="component" value="Unassembled WGS sequence"/>
</dbReference>
<dbReference type="RefSeq" id="XP_018186809.1">
    <property type="nucleotide sequence ID" value="XM_018333001.1"/>
</dbReference>
<dbReference type="InterPro" id="IPR036428">
    <property type="entry name" value="PCD_sf"/>
</dbReference>
<dbReference type="GO" id="GO:0008124">
    <property type="term" value="F:4-alpha-hydroxytetrahydrobiopterin dehydratase activity"/>
    <property type="evidence" value="ECO:0007669"/>
    <property type="project" value="UniProtKB-EC"/>
</dbReference>
<dbReference type="InterPro" id="IPR001533">
    <property type="entry name" value="Pterin_deHydtase"/>
</dbReference>
<dbReference type="PANTHER" id="PTHR12599">
    <property type="entry name" value="PTERIN-4-ALPHA-CARBINOLAMINE DEHYDRATASE"/>
    <property type="match status" value="1"/>
</dbReference>
<dbReference type="STRING" id="1328760.A0A165FQE0"/>
<evidence type="ECO:0000256" key="1">
    <source>
        <dbReference type="ARBA" id="ARBA00001554"/>
    </source>
</evidence>
<evidence type="ECO:0000313" key="8">
    <source>
        <dbReference type="Proteomes" id="UP000076632"/>
    </source>
</evidence>
<dbReference type="PANTHER" id="PTHR12599:SF0">
    <property type="entry name" value="PTERIN-4-ALPHA-CARBINOLAMINE DEHYDRATASE"/>
    <property type="match status" value="1"/>
</dbReference>
<dbReference type="GO" id="GO:0006729">
    <property type="term" value="P:tetrahydrobiopterin biosynthetic process"/>
    <property type="evidence" value="ECO:0007669"/>
    <property type="project" value="InterPro"/>
</dbReference>
<keyword evidence="8" id="KW-1185">Reference proteome</keyword>
<dbReference type="CDD" id="cd00488">
    <property type="entry name" value="PCD_DCoH"/>
    <property type="match status" value="1"/>
</dbReference>
<sequence length="238" mass="24075">MAASTGTSEPGSASASNGATGSAFAFPVRPIFPANLSAEETRALERELVGLISGAVDTASAGASDGASTDAAGQRAGKWHLTANGKAMERAFKFKTFKTTWDFMNLVAAQCKKARHHPEWSNVYNTTYIRWTTHSSDSLSGADLAMARFCDERAAELGEIEIEIALGLPAAGSASTSTSGSGSTAAGPNAQAQSTEQSLVDTVAAVGAGCCVPGKACASTTTAAGDADGRSGKIEGSS</sequence>
<feature type="compositionally biased region" description="Basic and acidic residues" evidence="6">
    <location>
        <begin position="227"/>
        <end position="238"/>
    </location>
</feature>
<dbReference type="Gene3D" id="3.30.1360.20">
    <property type="entry name" value="Transcriptional coactivator/pterin dehydratase"/>
    <property type="match status" value="1"/>
</dbReference>
<dbReference type="SUPFAM" id="SSF55248">
    <property type="entry name" value="PCD-like"/>
    <property type="match status" value="1"/>
</dbReference>